<feature type="domain" description="Xyloglucan endo-transglycosylase C-terminal" evidence="13">
    <location>
        <begin position="88"/>
        <end position="125"/>
    </location>
</feature>
<keyword evidence="11" id="KW-1133">Transmembrane helix</keyword>
<keyword evidence="7" id="KW-0808">Transferase</keyword>
<evidence type="ECO:0000256" key="3">
    <source>
        <dbReference type="ARBA" id="ARBA00012152"/>
    </source>
</evidence>
<gene>
    <name evidence="14" type="ORF">V8G54_029022</name>
</gene>
<dbReference type="PANTHER" id="PTHR31062">
    <property type="entry name" value="XYLOGLUCAN ENDOTRANSGLUCOSYLASE/HYDROLASE PROTEIN 8-RELATED"/>
    <property type="match status" value="1"/>
</dbReference>
<evidence type="ECO:0000256" key="11">
    <source>
        <dbReference type="SAM" id="Phobius"/>
    </source>
</evidence>
<evidence type="ECO:0000256" key="5">
    <source>
        <dbReference type="ARBA" id="ARBA00022523"/>
    </source>
</evidence>
<dbReference type="Gene3D" id="2.60.120.200">
    <property type="match status" value="1"/>
</dbReference>
<evidence type="ECO:0000256" key="2">
    <source>
        <dbReference type="ARBA" id="ARBA00004271"/>
    </source>
</evidence>
<keyword evidence="11" id="KW-0472">Membrane</keyword>
<evidence type="ECO:0000256" key="9">
    <source>
        <dbReference type="ARBA" id="ARBA00023295"/>
    </source>
</evidence>
<evidence type="ECO:0000313" key="15">
    <source>
        <dbReference type="Proteomes" id="UP001374535"/>
    </source>
</evidence>
<dbReference type="InterPro" id="IPR010713">
    <property type="entry name" value="XET_C"/>
</dbReference>
<organism evidence="14 15">
    <name type="scientific">Vigna mungo</name>
    <name type="common">Black gram</name>
    <name type="synonym">Phaseolus mungo</name>
    <dbReference type="NCBI Taxonomy" id="3915"/>
    <lineage>
        <taxon>Eukaryota</taxon>
        <taxon>Viridiplantae</taxon>
        <taxon>Streptophyta</taxon>
        <taxon>Embryophyta</taxon>
        <taxon>Tracheophyta</taxon>
        <taxon>Spermatophyta</taxon>
        <taxon>Magnoliopsida</taxon>
        <taxon>eudicotyledons</taxon>
        <taxon>Gunneridae</taxon>
        <taxon>Pentapetalae</taxon>
        <taxon>rosids</taxon>
        <taxon>fabids</taxon>
        <taxon>Fabales</taxon>
        <taxon>Fabaceae</taxon>
        <taxon>Papilionoideae</taxon>
        <taxon>50 kb inversion clade</taxon>
        <taxon>NPAAA clade</taxon>
        <taxon>indigoferoid/millettioid clade</taxon>
        <taxon>Phaseoleae</taxon>
        <taxon>Vigna</taxon>
    </lineage>
</organism>
<feature type="domain" description="GH16" evidence="12">
    <location>
        <begin position="4"/>
        <end position="54"/>
    </location>
</feature>
<dbReference type="GO" id="GO:0004553">
    <property type="term" value="F:hydrolase activity, hydrolyzing O-glycosyl compounds"/>
    <property type="evidence" value="ECO:0007669"/>
    <property type="project" value="InterPro"/>
</dbReference>
<dbReference type="InterPro" id="IPR013320">
    <property type="entry name" value="ConA-like_dom_sf"/>
</dbReference>
<dbReference type="EMBL" id="CP144692">
    <property type="protein sequence ID" value="WVY96871.1"/>
    <property type="molecule type" value="Genomic_DNA"/>
</dbReference>
<evidence type="ECO:0000259" key="13">
    <source>
        <dbReference type="Pfam" id="PF06955"/>
    </source>
</evidence>
<evidence type="ECO:0000259" key="12">
    <source>
        <dbReference type="Pfam" id="PF00722"/>
    </source>
</evidence>
<evidence type="ECO:0000256" key="10">
    <source>
        <dbReference type="ARBA" id="ARBA00034022"/>
    </source>
</evidence>
<keyword evidence="4" id="KW-0134">Cell wall</keyword>
<keyword evidence="5" id="KW-0052">Apoplast</keyword>
<evidence type="ECO:0000256" key="7">
    <source>
        <dbReference type="ARBA" id="ARBA00022679"/>
    </source>
</evidence>
<dbReference type="EC" id="2.4.1.207" evidence="3"/>
<keyword evidence="6" id="KW-0964">Secreted</keyword>
<name>A0AAQ3MTL1_VIGMU</name>
<keyword evidence="9" id="KW-0326">Glycosidase</keyword>
<evidence type="ECO:0000256" key="6">
    <source>
        <dbReference type="ARBA" id="ARBA00022525"/>
    </source>
</evidence>
<keyword evidence="8" id="KW-0378">Hydrolase</keyword>
<comment type="subcellular location">
    <subcellularLocation>
        <location evidence="1">Secreted</location>
        <location evidence="1">Cell wall</location>
    </subcellularLocation>
    <subcellularLocation>
        <location evidence="2">Secreted</location>
        <location evidence="2">Extracellular space</location>
        <location evidence="2">Apoplast</location>
    </subcellularLocation>
</comment>
<keyword evidence="11" id="KW-0812">Transmembrane</keyword>
<keyword evidence="15" id="KW-1185">Reference proteome</keyword>
<accession>A0AAQ3MTL1</accession>
<evidence type="ECO:0000313" key="14">
    <source>
        <dbReference type="EMBL" id="WVY96871.1"/>
    </source>
</evidence>
<dbReference type="GO" id="GO:0044042">
    <property type="term" value="P:glucan metabolic process"/>
    <property type="evidence" value="ECO:0007669"/>
    <property type="project" value="InterPro"/>
</dbReference>
<feature type="transmembrane region" description="Helical" evidence="11">
    <location>
        <begin position="173"/>
        <end position="194"/>
    </location>
</feature>
<proteinExistence type="predicted"/>
<dbReference type="GO" id="GO:0016762">
    <property type="term" value="F:xyloglucan:xyloglucosyl transferase activity"/>
    <property type="evidence" value="ECO:0007669"/>
    <property type="project" value="UniProtKB-EC"/>
</dbReference>
<dbReference type="InterPro" id="IPR000757">
    <property type="entry name" value="Beta-glucanase-like"/>
</dbReference>
<evidence type="ECO:0000256" key="8">
    <source>
        <dbReference type="ARBA" id="ARBA00022801"/>
    </source>
</evidence>
<protein>
    <recommendedName>
        <fullName evidence="3">xyloglucan:xyloglucosyl transferase</fullName>
        <ecNumber evidence="3">2.4.1.207</ecNumber>
    </recommendedName>
</protein>
<comment type="catalytic activity">
    <reaction evidence="10">
        <text>breaks a beta-(1-&gt;4) bond in the backbone of a xyloglucan and transfers the xyloglucanyl segment on to O-4 of the non-reducing terminal glucose residue of an acceptor, which can be a xyloglucan or an oligosaccharide of xyloglucan.</text>
        <dbReference type="EC" id="2.4.1.207"/>
    </reaction>
</comment>
<dbReference type="Pfam" id="PF00722">
    <property type="entry name" value="Glyco_hydro_16"/>
    <property type="match status" value="1"/>
</dbReference>
<dbReference type="SUPFAM" id="SSF49899">
    <property type="entry name" value="Concanavalin A-like lectins/glucanases"/>
    <property type="match status" value="1"/>
</dbReference>
<dbReference type="InterPro" id="IPR044791">
    <property type="entry name" value="Beta-glucanase/XTH"/>
</dbReference>
<dbReference type="AlphaFoldDB" id="A0AAQ3MTL1"/>
<reference evidence="14 15" key="1">
    <citation type="journal article" date="2023" name="Life. Sci Alliance">
        <title>Evolutionary insights into 3D genome organization and epigenetic landscape of Vigna mungo.</title>
        <authorList>
            <person name="Junaid A."/>
            <person name="Singh B."/>
            <person name="Bhatia S."/>
        </authorList>
    </citation>
    <scope>NUCLEOTIDE SEQUENCE [LARGE SCALE GENOMIC DNA]</scope>
    <source>
        <strain evidence="14">Urdbean</strain>
    </source>
</reference>
<dbReference type="GO" id="GO:0048046">
    <property type="term" value="C:apoplast"/>
    <property type="evidence" value="ECO:0007669"/>
    <property type="project" value="UniProtKB-SubCell"/>
</dbReference>
<dbReference type="Pfam" id="PF06955">
    <property type="entry name" value="XET_C"/>
    <property type="match status" value="1"/>
</dbReference>
<evidence type="ECO:0000256" key="4">
    <source>
        <dbReference type="ARBA" id="ARBA00022512"/>
    </source>
</evidence>
<evidence type="ECO:0000256" key="1">
    <source>
        <dbReference type="ARBA" id="ARBA00004191"/>
    </source>
</evidence>
<sequence length="456" mass="53473">MKLHIRFLVDDIPIRRYPRKSAETFPLRPMWLYGSIWDASSWATEDGKYKADYRYQPFVAKYTNFKVGGCSAYASRWCRLASASPYRSGGLTRRQYWTMRWVQKYHMVYNYCQDPKRDHRLTPECWGSETPMDPSIYCKEASTRFQEILFKGLHNLLESINNFRLVPRPNYQVCLACLLPLFLVPIVNILPLLFDFIMGKIYRVFGWEYRKPDRVPPACPYKPPTSSVNKCWHHNVSFSGRGYLLCVVVLHGAMTEASTFVNWSLHLIPKKYRKWLKMATKNQQDKATLYEPSQSCFDNSVWYLDTGTSNHICGDVNLFKELTKVEVEHMLFGDASKHGLVDGERIVGFDVRLSTILEGKIRLFDCPRRNEEEHDVQVGFEDSPREGEAMMWHFWFGHLHFGGLIKLVKKRMVYGLPSMEFEKKFCKKDFVFEDNRVSSKGKTQIDSYRSMLTDYP</sequence>
<dbReference type="Proteomes" id="UP001374535">
    <property type="component" value="Chromosome 9"/>
</dbReference>